<dbReference type="EMBL" id="BOMH01000074">
    <property type="protein sequence ID" value="GID70428.1"/>
    <property type="molecule type" value="Genomic_DNA"/>
</dbReference>
<dbReference type="Proteomes" id="UP000619479">
    <property type="component" value="Unassembled WGS sequence"/>
</dbReference>
<gene>
    <name evidence="2" type="ORF">Acy02nite_83090</name>
</gene>
<proteinExistence type="predicted"/>
<keyword evidence="3" id="KW-1185">Reference proteome</keyword>
<dbReference type="InterPro" id="IPR025334">
    <property type="entry name" value="DUF4240"/>
</dbReference>
<feature type="domain" description="DUF4240" evidence="1">
    <location>
        <begin position="1"/>
        <end position="111"/>
    </location>
</feature>
<dbReference type="AlphaFoldDB" id="A0A919IS42"/>
<evidence type="ECO:0000313" key="3">
    <source>
        <dbReference type="Proteomes" id="UP000619479"/>
    </source>
</evidence>
<protein>
    <recommendedName>
        <fullName evidence="1">DUF4240 domain-containing protein</fullName>
    </recommendedName>
</protein>
<name>A0A919IS42_9ACTN</name>
<comment type="caution">
    <text evidence="2">The sequence shown here is derived from an EMBL/GenBank/DDBJ whole genome shotgun (WGS) entry which is preliminary data.</text>
</comment>
<dbReference type="Pfam" id="PF14024">
    <property type="entry name" value="DUF4240"/>
    <property type="match status" value="1"/>
</dbReference>
<evidence type="ECO:0000259" key="1">
    <source>
        <dbReference type="Pfam" id="PF14024"/>
    </source>
</evidence>
<dbReference type="RefSeq" id="WP_239175730.1">
    <property type="nucleotide sequence ID" value="NZ_BAAAUC010000056.1"/>
</dbReference>
<organism evidence="2 3">
    <name type="scientific">Actinoplanes cyaneus</name>
    <dbReference type="NCBI Taxonomy" id="52696"/>
    <lineage>
        <taxon>Bacteria</taxon>
        <taxon>Bacillati</taxon>
        <taxon>Actinomycetota</taxon>
        <taxon>Actinomycetes</taxon>
        <taxon>Micromonosporales</taxon>
        <taxon>Micromonosporaceae</taxon>
        <taxon>Actinoplanes</taxon>
    </lineage>
</organism>
<sequence>MDEHHCWEIIEAARGEAGPVWDNLDVRLESALVAQLVRLPPAQVARFGDYFRALRQRVHRDDLFMAAFLIHHGCGDDSLGDFSAGLIGLGRDWYERVLQDPDVLAGHPAVRGVAAGRVDIGVLLTERFRWAPQRALRELAGEENDGYYDTGEPVRLSDPPLTGARLPCRLDALAALFPRQQQYLRELYPHLTGVS</sequence>
<evidence type="ECO:0000313" key="2">
    <source>
        <dbReference type="EMBL" id="GID70428.1"/>
    </source>
</evidence>
<accession>A0A919IS42</accession>
<reference evidence="2" key="1">
    <citation type="submission" date="2021-01" db="EMBL/GenBank/DDBJ databases">
        <title>Whole genome shotgun sequence of Actinoplanes cyaneus NBRC 14990.</title>
        <authorList>
            <person name="Komaki H."/>
            <person name="Tamura T."/>
        </authorList>
    </citation>
    <scope>NUCLEOTIDE SEQUENCE</scope>
    <source>
        <strain evidence="2">NBRC 14990</strain>
    </source>
</reference>